<feature type="transmembrane region" description="Helical" evidence="1">
    <location>
        <begin position="87"/>
        <end position="104"/>
    </location>
</feature>
<keyword evidence="1" id="KW-0812">Transmembrane</keyword>
<evidence type="ECO:0000313" key="2">
    <source>
        <dbReference type="EMBL" id="EON72592.1"/>
    </source>
</evidence>
<evidence type="ECO:0000313" key="3">
    <source>
        <dbReference type="Proteomes" id="UP000013911"/>
    </source>
</evidence>
<gene>
    <name evidence="2" type="ORF">H131_10643</name>
</gene>
<feature type="transmembrane region" description="Helical" evidence="1">
    <location>
        <begin position="62"/>
        <end position="81"/>
    </location>
</feature>
<organism evidence="2 3">
    <name type="scientific">Lysinibacillus sphaericus OT4b.31</name>
    <dbReference type="NCBI Taxonomy" id="1285586"/>
    <lineage>
        <taxon>Bacteria</taxon>
        <taxon>Bacillati</taxon>
        <taxon>Bacillota</taxon>
        <taxon>Bacilli</taxon>
        <taxon>Bacillales</taxon>
        <taxon>Bacillaceae</taxon>
        <taxon>Lysinibacillus</taxon>
    </lineage>
</organism>
<reference evidence="2 3" key="1">
    <citation type="submission" date="2013-04" db="EMBL/GenBank/DDBJ databases">
        <title>Draft genome of the heavy metal tolerant bacterium Lysinibacillus sphaericus strain OT4b.31.</title>
        <authorList>
            <person name="Pena-Montenegro T.D."/>
            <person name="Dussan J."/>
        </authorList>
    </citation>
    <scope>NUCLEOTIDE SEQUENCE [LARGE SCALE GENOMIC DNA]</scope>
    <source>
        <strain evidence="2 3">OT4b.31</strain>
    </source>
</reference>
<protein>
    <submittedName>
        <fullName evidence="2">Uncharacterized protein</fullName>
    </submittedName>
</protein>
<name>R7ZEQ9_LYSSH</name>
<evidence type="ECO:0000256" key="1">
    <source>
        <dbReference type="SAM" id="Phobius"/>
    </source>
</evidence>
<dbReference type="Proteomes" id="UP000013911">
    <property type="component" value="Unassembled WGS sequence"/>
</dbReference>
<proteinExistence type="predicted"/>
<keyword evidence="1" id="KW-0472">Membrane</keyword>
<comment type="caution">
    <text evidence="2">The sequence shown here is derived from an EMBL/GenBank/DDBJ whole genome shotgun (WGS) entry which is preliminary data.</text>
</comment>
<dbReference type="PATRIC" id="fig|1285586.5.peg.2157"/>
<dbReference type="AlphaFoldDB" id="R7ZEQ9"/>
<dbReference type="HOGENOM" id="CLU_2219920_0_0_9"/>
<accession>R7ZEQ9</accession>
<keyword evidence="1" id="KW-1133">Transmembrane helix</keyword>
<dbReference type="EMBL" id="AQPX01000017">
    <property type="protein sequence ID" value="EON72592.1"/>
    <property type="molecule type" value="Genomic_DNA"/>
</dbReference>
<sequence length="106" mass="12762">MVSPDLFFSKFFKHELTKNKVSKDNSQNELYYSIGKNGENYSNIEWCEIKIERKFFIEWTNWLNILITVLSVIISVSLFYFCSENSILIMLIWFLIFRMISRVIEI</sequence>